<dbReference type="RefSeq" id="XP_004182484.1">
    <property type="nucleotide sequence ID" value="XM_004182436.1"/>
</dbReference>
<evidence type="ECO:0000313" key="3">
    <source>
        <dbReference type="Proteomes" id="UP000002866"/>
    </source>
</evidence>
<feature type="transmembrane region" description="Helical" evidence="1">
    <location>
        <begin position="133"/>
        <end position="156"/>
    </location>
</feature>
<dbReference type="AlphaFoldDB" id="I2H9B3"/>
<keyword evidence="3" id="KW-1185">Reference proteome</keyword>
<dbReference type="HOGENOM" id="CLU_1361231_0_0_1"/>
<dbReference type="Proteomes" id="UP000002866">
    <property type="component" value="Chromosome 9"/>
</dbReference>
<dbReference type="InParanoid" id="I2H9B3"/>
<dbReference type="EMBL" id="HE806324">
    <property type="protein sequence ID" value="CCH62965.1"/>
    <property type="molecule type" value="Genomic_DNA"/>
</dbReference>
<sequence length="201" mass="23559">MSNIKYPELRFLEDDQCKKEDISFLQEIQRELPKYLNDKNPIAIISVDDKGEIYVENLNSFISSNEDNASILIAPGYENIPEHVSEMPNTTLASLQGRKIVIFLTIEFPSLLTRNLNLYKMPYIELKTPRYSILFQIFISGKMSLLLKLQIILTSMNCYRNYVKIHLKNLYHPNLLLSHLLSIRFNILIVFLILNYHSMMR</sequence>
<protein>
    <submittedName>
        <fullName evidence="2">Uncharacterized protein</fullName>
    </submittedName>
</protein>
<evidence type="ECO:0000256" key="1">
    <source>
        <dbReference type="SAM" id="Phobius"/>
    </source>
</evidence>
<keyword evidence="1" id="KW-0472">Membrane</keyword>
<evidence type="ECO:0000313" key="2">
    <source>
        <dbReference type="EMBL" id="CCH62965.1"/>
    </source>
</evidence>
<gene>
    <name evidence="2" type="primary">TBLA0I03100</name>
    <name evidence="2" type="ORF">TBLA_0I03100</name>
</gene>
<keyword evidence="1" id="KW-0812">Transmembrane</keyword>
<organism evidence="2 3">
    <name type="scientific">Henningerozyma blattae (strain ATCC 34711 / CBS 6284 / DSM 70876 / NBRC 10599 / NRRL Y-10934 / UCD 77-7)</name>
    <name type="common">Yeast</name>
    <name type="synonym">Tetrapisispora blattae</name>
    <dbReference type="NCBI Taxonomy" id="1071380"/>
    <lineage>
        <taxon>Eukaryota</taxon>
        <taxon>Fungi</taxon>
        <taxon>Dikarya</taxon>
        <taxon>Ascomycota</taxon>
        <taxon>Saccharomycotina</taxon>
        <taxon>Saccharomycetes</taxon>
        <taxon>Saccharomycetales</taxon>
        <taxon>Saccharomycetaceae</taxon>
        <taxon>Henningerozyma</taxon>
    </lineage>
</organism>
<dbReference type="KEGG" id="tbl:TBLA_0I03100"/>
<dbReference type="GeneID" id="14498142"/>
<proteinExistence type="predicted"/>
<feature type="transmembrane region" description="Helical" evidence="1">
    <location>
        <begin position="176"/>
        <end position="196"/>
    </location>
</feature>
<accession>I2H9B3</accession>
<keyword evidence="1" id="KW-1133">Transmembrane helix</keyword>
<reference evidence="2 3" key="1">
    <citation type="journal article" date="2011" name="Proc. Natl. Acad. Sci. U.S.A.">
        <title>Evolutionary erosion of yeast sex chromosomes by mating-type switching accidents.</title>
        <authorList>
            <person name="Gordon J.L."/>
            <person name="Armisen D."/>
            <person name="Proux-Wera E."/>
            <person name="Oheigeartaigh S.S."/>
            <person name="Byrne K.P."/>
            <person name="Wolfe K.H."/>
        </authorList>
    </citation>
    <scope>NUCLEOTIDE SEQUENCE [LARGE SCALE GENOMIC DNA]</scope>
    <source>
        <strain evidence="3">ATCC 34711 / CBS 6284 / DSM 70876 / NBRC 10599 / NRRL Y-10934 / UCD 77-7</strain>
    </source>
</reference>
<name>I2H9B3_HENB6</name>